<feature type="transmembrane region" description="Helical" evidence="1">
    <location>
        <begin position="45"/>
        <end position="63"/>
    </location>
</feature>
<evidence type="ECO:0000259" key="2">
    <source>
        <dbReference type="PROSITE" id="PS50883"/>
    </source>
</evidence>
<keyword evidence="4" id="KW-1185">Reference proteome</keyword>
<dbReference type="Pfam" id="PF00563">
    <property type="entry name" value="EAL"/>
    <property type="match status" value="1"/>
</dbReference>
<organism evidence="3 4">
    <name type="scientific">Sphingomonas aerolata</name>
    <dbReference type="NCBI Taxonomy" id="185951"/>
    <lineage>
        <taxon>Bacteria</taxon>
        <taxon>Pseudomonadati</taxon>
        <taxon>Pseudomonadota</taxon>
        <taxon>Alphaproteobacteria</taxon>
        <taxon>Sphingomonadales</taxon>
        <taxon>Sphingomonadaceae</taxon>
        <taxon>Sphingomonas</taxon>
    </lineage>
</organism>
<comment type="caution">
    <text evidence="3">The sequence shown here is derived from an EMBL/GenBank/DDBJ whole genome shotgun (WGS) entry which is preliminary data.</text>
</comment>
<dbReference type="PANTHER" id="PTHR33121:SF79">
    <property type="entry name" value="CYCLIC DI-GMP PHOSPHODIESTERASE PDED-RELATED"/>
    <property type="match status" value="1"/>
</dbReference>
<feature type="domain" description="EAL" evidence="2">
    <location>
        <begin position="272"/>
        <end position="526"/>
    </location>
</feature>
<keyword evidence="1" id="KW-0472">Membrane</keyword>
<dbReference type="SMART" id="SM00052">
    <property type="entry name" value="EAL"/>
    <property type="match status" value="1"/>
</dbReference>
<dbReference type="InterPro" id="IPR050706">
    <property type="entry name" value="Cyclic-di-GMP_PDE-like"/>
</dbReference>
<dbReference type="Gene3D" id="3.20.20.450">
    <property type="entry name" value="EAL domain"/>
    <property type="match status" value="1"/>
</dbReference>
<sequence length="549" mass="59946">MIMAAIQVVMGFSTAIPPAQRWCIGLLPIAAAIVTWRFVDRSVAAIASVAVCLVFAAMAYSIAQHCRVSRLIRHLQILAGTSPTASRGERLARSVATIADRLKAVEHRTSHRHAITGLPTREPLIERMLADGRGVLGVIGFMDFDRLCAFDPALGERLLLTIVDRLTRMLPEERLIAHVDRASVAIWFGPDVVEEAAQTELDVLRYALGDVVIDGDREILPEIRVRQARMPADGVNAQAMLSRTLASLTVQPGAVVAVASPVLDLAALASERYALEQDLRQAIARGELEMRYQPLIDAGEGRVSGAESLIRWFHPTLGQVSPSRFVPVMEAMGLAHEIGMWTLNAAAREARSWQAQGLDALRVAVNVSGHQLDRDDMAALVARTLARHSLGAAALEIELTESVAMSDGTRATQLFDALRAAGVRIAIDDFGTGYSSFSTLRTLAFDKIKIDREFVTNVDTLRDSQAICQSIVALGRGLGIRVLAEGVERRAEYEWLLRHGCTHFQGYYFSPPLKGAEFVAFARDSAGLAKLLAIDPYAMRDRITERLTA</sequence>
<dbReference type="SUPFAM" id="SSF141868">
    <property type="entry name" value="EAL domain-like"/>
    <property type="match status" value="1"/>
</dbReference>
<keyword evidence="1" id="KW-1133">Transmembrane helix</keyword>
<dbReference type="PROSITE" id="PS50883">
    <property type="entry name" value="EAL"/>
    <property type="match status" value="1"/>
</dbReference>
<dbReference type="EMBL" id="PZZN01000001">
    <property type="protein sequence ID" value="PTM47296.1"/>
    <property type="molecule type" value="Genomic_DNA"/>
</dbReference>
<keyword evidence="1" id="KW-0812">Transmembrane</keyword>
<dbReference type="GO" id="GO:0071111">
    <property type="term" value="F:cyclic-guanylate-specific phosphodiesterase activity"/>
    <property type="evidence" value="ECO:0007669"/>
    <property type="project" value="InterPro"/>
</dbReference>
<proteinExistence type="predicted"/>
<protein>
    <submittedName>
        <fullName evidence="3">EAL domain-containing protein (Putative c-di-GMP-specific phosphodiesterase class I)</fullName>
    </submittedName>
</protein>
<dbReference type="AlphaFoldDB" id="A0A2T4YU06"/>
<evidence type="ECO:0000313" key="3">
    <source>
        <dbReference type="EMBL" id="PTM47296.1"/>
    </source>
</evidence>
<name>A0A2T4YU06_9SPHN</name>
<dbReference type="InterPro" id="IPR001633">
    <property type="entry name" value="EAL_dom"/>
</dbReference>
<accession>A0A2T4YU06</accession>
<dbReference type="PANTHER" id="PTHR33121">
    <property type="entry name" value="CYCLIC DI-GMP PHOSPHODIESTERASE PDEF"/>
    <property type="match status" value="1"/>
</dbReference>
<dbReference type="CDD" id="cd01948">
    <property type="entry name" value="EAL"/>
    <property type="match status" value="1"/>
</dbReference>
<reference evidence="3 4" key="1">
    <citation type="submission" date="2018-04" db="EMBL/GenBank/DDBJ databases">
        <title>Genomic Encyclopedia of Type Strains, Phase III (KMG-III): the genomes of soil and plant-associated and newly described type strains.</title>
        <authorList>
            <person name="Whitman W."/>
        </authorList>
    </citation>
    <scope>NUCLEOTIDE SEQUENCE [LARGE SCALE GENOMIC DNA]</scope>
    <source>
        <strain evidence="3 4">NW12</strain>
    </source>
</reference>
<gene>
    <name evidence="3" type="ORF">C8J24_0688</name>
</gene>
<dbReference type="Proteomes" id="UP000240996">
    <property type="component" value="Unassembled WGS sequence"/>
</dbReference>
<evidence type="ECO:0000256" key="1">
    <source>
        <dbReference type="SAM" id="Phobius"/>
    </source>
</evidence>
<dbReference type="InterPro" id="IPR035919">
    <property type="entry name" value="EAL_sf"/>
</dbReference>
<evidence type="ECO:0000313" key="4">
    <source>
        <dbReference type="Proteomes" id="UP000240996"/>
    </source>
</evidence>